<dbReference type="InterPro" id="IPR003593">
    <property type="entry name" value="AAA+_ATPase"/>
</dbReference>
<keyword evidence="10 11" id="KW-0234">DNA repair</keyword>
<evidence type="ECO:0000256" key="6">
    <source>
        <dbReference type="ARBA" id="ARBA00022833"/>
    </source>
</evidence>
<comment type="caution">
    <text evidence="16">The sequence shown here is derived from an EMBL/GenBank/DDBJ whole genome shotgun (WGS) entry which is preliminary data.</text>
</comment>
<evidence type="ECO:0000256" key="3">
    <source>
        <dbReference type="ARBA" id="ARBA00022763"/>
    </source>
</evidence>
<feature type="binding site" evidence="11">
    <location>
        <begin position="105"/>
        <end position="112"/>
    </location>
    <ligand>
        <name>ATP</name>
        <dbReference type="ChEBI" id="CHEBI:30616"/>
    </ligand>
</feature>
<protein>
    <recommendedName>
        <fullName evidence="11 12">DNA repair protein RadA</fullName>
    </recommendedName>
</protein>
<dbReference type="PANTHER" id="PTHR32472">
    <property type="entry name" value="DNA REPAIR PROTEIN RADA"/>
    <property type="match status" value="1"/>
</dbReference>
<dbReference type="STRING" id="1802424.A2480_02715"/>
<proteinExistence type="inferred from homology"/>
<evidence type="ECO:0000256" key="14">
    <source>
        <dbReference type="SAM" id="MobiDB-lite"/>
    </source>
</evidence>
<keyword evidence="3 11" id="KW-0227">DNA damage</keyword>
<dbReference type="InterPro" id="IPR014721">
    <property type="entry name" value="Ribsml_uS5_D2-typ_fold_subgr"/>
</dbReference>
<dbReference type="InterPro" id="IPR020588">
    <property type="entry name" value="RecA_ATP-bd"/>
</dbReference>
<organism evidence="16 17">
    <name type="scientific">Candidatus Uhrbacteria bacterium RIFOXYC2_FULL_47_19</name>
    <dbReference type="NCBI Taxonomy" id="1802424"/>
    <lineage>
        <taxon>Bacteria</taxon>
        <taxon>Candidatus Uhriibacteriota</taxon>
    </lineage>
</organism>
<comment type="function">
    <text evidence="13">DNA-dependent ATPase involved in processing of recombination intermediates, plays a role in repairing DNA breaks. Stimulates the branch migration of RecA-mediated strand transfer reactions, allowing the 3' invading strand to extend heteroduplex DNA faster. Binds ssDNA in the presence of ADP but not other nucleotides, has ATPase activity that is stimulated by ssDNA and various branched DNA structures, but inhibited by SSB. Does not have RecA's homology-searching function.</text>
</comment>
<keyword evidence="6 13" id="KW-0862">Zinc</keyword>
<evidence type="ECO:0000313" key="16">
    <source>
        <dbReference type="EMBL" id="OGM00744.1"/>
    </source>
</evidence>
<dbReference type="Gene3D" id="3.30.230.10">
    <property type="match status" value="1"/>
</dbReference>
<keyword evidence="4 13" id="KW-0863">Zinc-finger</keyword>
<comment type="function">
    <text evidence="11">Plays a role in repairing double-strand DNA breaks, probably involving stabilizing or processing branched DNA or blocked replication forks.</text>
</comment>
<keyword evidence="1 11" id="KW-0479">Metal-binding</keyword>
<dbReference type="Pfam" id="PF13481">
    <property type="entry name" value="AAA_25"/>
    <property type="match status" value="1"/>
</dbReference>
<dbReference type="InterPro" id="IPR004504">
    <property type="entry name" value="DNA_repair_RadA"/>
</dbReference>
<dbReference type="NCBIfam" id="TIGR00416">
    <property type="entry name" value="sms"/>
    <property type="match status" value="1"/>
</dbReference>
<dbReference type="Gene3D" id="3.40.50.300">
    <property type="entry name" value="P-loop containing nucleotide triphosphate hydrolases"/>
    <property type="match status" value="1"/>
</dbReference>
<comment type="similarity">
    <text evidence="11 13">Belongs to the RecA family. RadA subfamily.</text>
</comment>
<dbReference type="GO" id="GO:0005524">
    <property type="term" value="F:ATP binding"/>
    <property type="evidence" value="ECO:0007669"/>
    <property type="project" value="UniProtKB-UniRule"/>
</dbReference>
<dbReference type="GO" id="GO:0000725">
    <property type="term" value="P:recombinational repair"/>
    <property type="evidence" value="ECO:0007669"/>
    <property type="project" value="UniProtKB-UniRule"/>
</dbReference>
<evidence type="ECO:0000256" key="13">
    <source>
        <dbReference type="RuleBase" id="RU003555"/>
    </source>
</evidence>
<dbReference type="SMART" id="SM00382">
    <property type="entry name" value="AAA"/>
    <property type="match status" value="1"/>
</dbReference>
<evidence type="ECO:0000256" key="11">
    <source>
        <dbReference type="HAMAP-Rule" id="MF_01498"/>
    </source>
</evidence>
<dbReference type="HAMAP" id="MF_01498">
    <property type="entry name" value="RadA_bact"/>
    <property type="match status" value="1"/>
</dbReference>
<comment type="domain">
    <text evidence="11">The middle region has homology to RecA with ATPase motifs including the RadA KNRFG motif, while the C-terminus is homologous to Lon protease.</text>
</comment>
<dbReference type="PROSITE" id="PS50162">
    <property type="entry name" value="RECA_2"/>
    <property type="match status" value="1"/>
</dbReference>
<dbReference type="PRINTS" id="PR01874">
    <property type="entry name" value="DNAREPAIRADA"/>
</dbReference>
<evidence type="ECO:0000256" key="5">
    <source>
        <dbReference type="ARBA" id="ARBA00022801"/>
    </source>
</evidence>
<feature type="region of interest" description="Lon-protease-like" evidence="11">
    <location>
        <begin position="360"/>
        <end position="466"/>
    </location>
</feature>
<dbReference type="GO" id="GO:0003684">
    <property type="term" value="F:damaged DNA binding"/>
    <property type="evidence" value="ECO:0007669"/>
    <property type="project" value="InterPro"/>
</dbReference>
<dbReference type="Pfam" id="PF18073">
    <property type="entry name" value="Zn_ribbon_LapB"/>
    <property type="match status" value="1"/>
</dbReference>
<evidence type="ECO:0000313" key="17">
    <source>
        <dbReference type="Proteomes" id="UP000176988"/>
    </source>
</evidence>
<dbReference type="Proteomes" id="UP000176988">
    <property type="component" value="Unassembled WGS sequence"/>
</dbReference>
<evidence type="ECO:0000256" key="9">
    <source>
        <dbReference type="ARBA" id="ARBA00023125"/>
    </source>
</evidence>
<keyword evidence="5" id="KW-0378">Hydrolase</keyword>
<evidence type="ECO:0000256" key="4">
    <source>
        <dbReference type="ARBA" id="ARBA00022771"/>
    </source>
</evidence>
<evidence type="ECO:0000256" key="2">
    <source>
        <dbReference type="ARBA" id="ARBA00022741"/>
    </source>
</evidence>
<dbReference type="GO" id="GO:0140664">
    <property type="term" value="F:ATP-dependent DNA damage sensor activity"/>
    <property type="evidence" value="ECO:0007669"/>
    <property type="project" value="InterPro"/>
</dbReference>
<dbReference type="InterPro" id="IPR020568">
    <property type="entry name" value="Ribosomal_Su5_D2-typ_SF"/>
</dbReference>
<keyword evidence="2 11" id="KW-0547">Nucleotide-binding</keyword>
<dbReference type="GO" id="GO:0008270">
    <property type="term" value="F:zinc ion binding"/>
    <property type="evidence" value="ECO:0007669"/>
    <property type="project" value="UniProtKB-KW"/>
</dbReference>
<feature type="compositionally biased region" description="Low complexity" evidence="14">
    <location>
        <begin position="40"/>
        <end position="53"/>
    </location>
</feature>
<dbReference type="GO" id="GO:0005829">
    <property type="term" value="C:cytosol"/>
    <property type="evidence" value="ECO:0007669"/>
    <property type="project" value="TreeGrafter"/>
</dbReference>
<reference evidence="16 17" key="1">
    <citation type="journal article" date="2016" name="Nat. Commun.">
        <title>Thousands of microbial genomes shed light on interconnected biogeochemical processes in an aquifer system.</title>
        <authorList>
            <person name="Anantharaman K."/>
            <person name="Brown C.T."/>
            <person name="Hug L.A."/>
            <person name="Sharon I."/>
            <person name="Castelle C.J."/>
            <person name="Probst A.J."/>
            <person name="Thomas B.C."/>
            <person name="Singh A."/>
            <person name="Wilkins M.J."/>
            <person name="Karaoz U."/>
            <person name="Brodie E.L."/>
            <person name="Williams K.H."/>
            <person name="Hubbard S.S."/>
            <person name="Banfield J.F."/>
        </authorList>
    </citation>
    <scope>NUCLEOTIDE SEQUENCE [LARGE SCALE GENOMIC DNA]</scope>
</reference>
<sequence>MKTATTIYTCTKCDAQSPKWTGQCLECGAWGTVAIGATSTSGSGSGSSVRLSGQTSRHPGVPPAKPEHFDDIRSEDSVRLPIGIDELDRVFGGGIVPGSVTLVGGEPGIGKSTICLQVAVKISKNKKVIYASGEESAAQVKSRAGRIGGGTNEMLFLGETEVETIIATLNHERPALAVIDSVQMLRSSEIPAEAGAVSTIRGATAKLVEFAKRTSVPLILVGHVTKDGNVAGPKTLEHLVDAVLSFEGERTGQLRLLRVLKNRFGSTDETGIFEMTGEGLKEITNPSAYMLEERNGSTPGDVVSCVLEGTRPVLVDIQALVQPTSFGYPTRRATGFDQSRLEMLIAVLAARGGLNLGQHDVFINVVGGLKIKDPSVDLAVLLALASAHSNQSLGDLVVWGEVGLGGEIRPVPATDRRLSEAARLGIKTAITPLPRNKTSVRLKGDIEIRDVHTITEALTAVIKTKA</sequence>
<feature type="domain" description="RecA family profile 1" evidence="15">
    <location>
        <begin position="76"/>
        <end position="224"/>
    </location>
</feature>
<dbReference type="EMBL" id="MGFG01000025">
    <property type="protein sequence ID" value="OGM00744.1"/>
    <property type="molecule type" value="Genomic_DNA"/>
</dbReference>
<dbReference type="InterPro" id="IPR027417">
    <property type="entry name" value="P-loop_NTPase"/>
</dbReference>
<dbReference type="InterPro" id="IPR041166">
    <property type="entry name" value="Rubredoxin_2"/>
</dbReference>
<keyword evidence="8 11" id="KW-0346">Stress response</keyword>
<evidence type="ECO:0000256" key="12">
    <source>
        <dbReference type="NCBIfam" id="TIGR00416"/>
    </source>
</evidence>
<dbReference type="PANTHER" id="PTHR32472:SF10">
    <property type="entry name" value="DNA REPAIR PROTEIN RADA-LIKE PROTEIN"/>
    <property type="match status" value="1"/>
</dbReference>
<evidence type="ECO:0000259" key="15">
    <source>
        <dbReference type="PROSITE" id="PS50162"/>
    </source>
</evidence>
<keyword evidence="9 11" id="KW-0238">DNA-binding</keyword>
<evidence type="ECO:0000256" key="8">
    <source>
        <dbReference type="ARBA" id="ARBA00023016"/>
    </source>
</evidence>
<feature type="short sequence motif" description="RadA KNRFG motif" evidence="11">
    <location>
        <begin position="261"/>
        <end position="265"/>
    </location>
</feature>
<evidence type="ECO:0000256" key="10">
    <source>
        <dbReference type="ARBA" id="ARBA00023204"/>
    </source>
</evidence>
<feature type="region of interest" description="Disordered" evidence="14">
    <location>
        <begin position="40"/>
        <end position="69"/>
    </location>
</feature>
<keyword evidence="7 11" id="KW-0067">ATP-binding</keyword>
<dbReference type="AlphaFoldDB" id="A0A1F7WD39"/>
<gene>
    <name evidence="11" type="primary">radA</name>
    <name evidence="16" type="ORF">A2480_02715</name>
</gene>
<dbReference type="SUPFAM" id="SSF52540">
    <property type="entry name" value="P-loop containing nucleoside triphosphate hydrolases"/>
    <property type="match status" value="1"/>
</dbReference>
<dbReference type="GO" id="GO:0016787">
    <property type="term" value="F:hydrolase activity"/>
    <property type="evidence" value="ECO:0007669"/>
    <property type="project" value="UniProtKB-KW"/>
</dbReference>
<accession>A0A1F7WD39</accession>
<evidence type="ECO:0000256" key="7">
    <source>
        <dbReference type="ARBA" id="ARBA00022840"/>
    </source>
</evidence>
<evidence type="ECO:0000256" key="1">
    <source>
        <dbReference type="ARBA" id="ARBA00022723"/>
    </source>
</evidence>
<dbReference type="FunFam" id="3.40.50.300:FF:000050">
    <property type="entry name" value="DNA repair protein RadA"/>
    <property type="match status" value="1"/>
</dbReference>
<dbReference type="SUPFAM" id="SSF54211">
    <property type="entry name" value="Ribosomal protein S5 domain 2-like"/>
    <property type="match status" value="1"/>
</dbReference>
<name>A0A1F7WD39_9BACT</name>